<dbReference type="Proteomes" id="UP001166052">
    <property type="component" value="Unassembled WGS sequence"/>
</dbReference>
<feature type="non-terminal residue" evidence="6">
    <location>
        <position position="95"/>
    </location>
</feature>
<dbReference type="PRINTS" id="PR00794">
    <property type="entry name" value="RIBONUCLEASE"/>
</dbReference>
<feature type="non-terminal residue" evidence="6">
    <location>
        <position position="1"/>
    </location>
</feature>
<evidence type="ECO:0000256" key="2">
    <source>
        <dbReference type="ARBA" id="ARBA00005600"/>
    </source>
</evidence>
<sequence length="95" mass="10706">MMKNKKMTTGKCKFTNSFIHANKMAVVAVCHENSNKKNSICISKNQFRVTTCRKQGKTDSPPCNYKAENFKSCINITCDNNKPVHFSNVVPLSKC</sequence>
<dbReference type="PANTHER" id="PTHR11437">
    <property type="entry name" value="RIBONUCLEASE"/>
    <property type="match status" value="1"/>
</dbReference>
<reference evidence="6" key="1">
    <citation type="journal article" date="2021" name="Cell">
        <title>Tracing the genetic footprints of vertebrate landing in non-teleost ray-finned fishes.</title>
        <authorList>
            <person name="Bi X."/>
            <person name="Wang K."/>
            <person name="Yang L."/>
            <person name="Pan H."/>
            <person name="Jiang H."/>
            <person name="Wei Q."/>
            <person name="Fang M."/>
            <person name="Yu H."/>
            <person name="Zhu C."/>
            <person name="Cai Y."/>
            <person name="He Y."/>
            <person name="Gan X."/>
            <person name="Zeng H."/>
            <person name="Yu D."/>
            <person name="Zhu Y."/>
            <person name="Jiang H."/>
            <person name="Qiu Q."/>
            <person name="Yang H."/>
            <person name="Zhang Y.E."/>
            <person name="Wang W."/>
            <person name="Zhu M."/>
            <person name="He S."/>
            <person name="Zhang G."/>
        </authorList>
    </citation>
    <scope>NUCLEOTIDE SEQUENCE</scope>
    <source>
        <strain evidence="6">Bchr_001</strain>
    </source>
</reference>
<evidence type="ECO:0000256" key="3">
    <source>
        <dbReference type="ARBA" id="ARBA00022525"/>
    </source>
</evidence>
<evidence type="ECO:0000256" key="4">
    <source>
        <dbReference type="ARBA" id="ARBA00023157"/>
    </source>
</evidence>
<evidence type="ECO:0000256" key="1">
    <source>
        <dbReference type="ARBA" id="ARBA00004613"/>
    </source>
</evidence>
<dbReference type="SUPFAM" id="SSF54076">
    <property type="entry name" value="RNase A-like"/>
    <property type="match status" value="1"/>
</dbReference>
<organism evidence="6 7">
    <name type="scientific">Polypterus senegalus</name>
    <name type="common">Senegal bichir</name>
    <dbReference type="NCBI Taxonomy" id="55291"/>
    <lineage>
        <taxon>Eukaryota</taxon>
        <taxon>Metazoa</taxon>
        <taxon>Chordata</taxon>
        <taxon>Craniata</taxon>
        <taxon>Vertebrata</taxon>
        <taxon>Euteleostomi</taxon>
        <taxon>Actinopterygii</taxon>
        <taxon>Polypteriformes</taxon>
        <taxon>Polypteridae</taxon>
        <taxon>Polypterus</taxon>
    </lineage>
</organism>
<evidence type="ECO:0000259" key="5">
    <source>
        <dbReference type="SMART" id="SM00092"/>
    </source>
</evidence>
<keyword evidence="4" id="KW-1015">Disulfide bond</keyword>
<accession>A0ABS2Z1I0</accession>
<dbReference type="Gene3D" id="3.10.130.10">
    <property type="entry name" value="Ribonuclease A-like domain"/>
    <property type="match status" value="1"/>
</dbReference>
<comment type="subcellular location">
    <subcellularLocation>
        <location evidence="1">Secreted</location>
    </subcellularLocation>
</comment>
<proteinExistence type="inferred from homology"/>
<keyword evidence="3" id="KW-0964">Secreted</keyword>
<comment type="caution">
    <text evidence="6">The sequence shown here is derived from an EMBL/GenBank/DDBJ whole genome shotgun (WGS) entry which is preliminary data.</text>
</comment>
<dbReference type="EMBL" id="JAAWVN010018686">
    <property type="protein sequence ID" value="MBN3292891.1"/>
    <property type="molecule type" value="Genomic_DNA"/>
</dbReference>
<keyword evidence="7" id="KW-1185">Reference proteome</keyword>
<gene>
    <name evidence="6" type="primary">Rnas1_0</name>
    <name evidence="6" type="ORF">GTO92_0009829</name>
</gene>
<comment type="similarity">
    <text evidence="2">Belongs to the pancreatic ribonuclease family.</text>
</comment>
<dbReference type="PANTHER" id="PTHR11437:SF10">
    <property type="entry name" value="ANGIOGENIN-RELATED"/>
    <property type="match status" value="1"/>
</dbReference>
<evidence type="ECO:0000313" key="7">
    <source>
        <dbReference type="Proteomes" id="UP001166052"/>
    </source>
</evidence>
<dbReference type="Pfam" id="PF00074">
    <property type="entry name" value="RnaseA"/>
    <property type="match status" value="1"/>
</dbReference>
<dbReference type="SMART" id="SM00092">
    <property type="entry name" value="RNAse_Pc"/>
    <property type="match status" value="1"/>
</dbReference>
<feature type="domain" description="Ribonuclease A-domain" evidence="5">
    <location>
        <begin position="1"/>
        <end position="90"/>
    </location>
</feature>
<evidence type="ECO:0000313" key="6">
    <source>
        <dbReference type="EMBL" id="MBN3292891.1"/>
    </source>
</evidence>
<dbReference type="InterPro" id="IPR036816">
    <property type="entry name" value="RNaseA-like_dom_sf"/>
</dbReference>
<dbReference type="InterPro" id="IPR001427">
    <property type="entry name" value="RNaseA"/>
</dbReference>
<dbReference type="InterPro" id="IPR023412">
    <property type="entry name" value="RNaseA_domain"/>
</dbReference>
<name>A0ABS2Z1I0_POLSE</name>
<protein>
    <submittedName>
        <fullName evidence="6">RNAS1 Ribonuclease</fullName>
    </submittedName>
</protein>